<name>A0ABQ7R6R8_PLUXY</name>
<evidence type="ECO:0000313" key="2">
    <source>
        <dbReference type="EMBL" id="KAG7312961.1"/>
    </source>
</evidence>
<evidence type="ECO:0000313" key="3">
    <source>
        <dbReference type="Proteomes" id="UP000823941"/>
    </source>
</evidence>
<evidence type="ECO:0008006" key="4">
    <source>
        <dbReference type="Google" id="ProtNLM"/>
    </source>
</evidence>
<protein>
    <recommendedName>
        <fullName evidence="4">Cuticular protein</fullName>
    </recommendedName>
</protein>
<dbReference type="Proteomes" id="UP000823941">
    <property type="component" value="Chromosome 1"/>
</dbReference>
<keyword evidence="3" id="KW-1185">Reference proteome</keyword>
<feature type="compositionally biased region" description="Basic and acidic residues" evidence="1">
    <location>
        <begin position="133"/>
        <end position="143"/>
    </location>
</feature>
<comment type="caution">
    <text evidence="2">The sequence shown here is derived from an EMBL/GenBank/DDBJ whole genome shotgun (WGS) entry which is preliminary data.</text>
</comment>
<proteinExistence type="predicted"/>
<dbReference type="EMBL" id="JAHIBW010000001">
    <property type="protein sequence ID" value="KAG7312961.1"/>
    <property type="molecule type" value="Genomic_DNA"/>
</dbReference>
<evidence type="ECO:0000256" key="1">
    <source>
        <dbReference type="SAM" id="MobiDB-lite"/>
    </source>
</evidence>
<organism evidence="2 3">
    <name type="scientific">Plutella xylostella</name>
    <name type="common">Diamondback moth</name>
    <name type="synonym">Plutella maculipennis</name>
    <dbReference type="NCBI Taxonomy" id="51655"/>
    <lineage>
        <taxon>Eukaryota</taxon>
        <taxon>Metazoa</taxon>
        <taxon>Ecdysozoa</taxon>
        <taxon>Arthropoda</taxon>
        <taxon>Hexapoda</taxon>
        <taxon>Insecta</taxon>
        <taxon>Pterygota</taxon>
        <taxon>Neoptera</taxon>
        <taxon>Endopterygota</taxon>
        <taxon>Lepidoptera</taxon>
        <taxon>Glossata</taxon>
        <taxon>Ditrysia</taxon>
        <taxon>Yponomeutoidea</taxon>
        <taxon>Plutellidae</taxon>
        <taxon>Plutella</taxon>
    </lineage>
</organism>
<accession>A0ABQ7R6R8</accession>
<sequence>MGVGDQHRRTPARLQAVAQQLISVQPTPRKMYAKLALAALVVVSVVATPVPGGHHTKHVKIHVPYKVHTVHHHHVSKVHVPVHVPVVKEVPVYKEVPVIKHVPVEVIKHVHVPVYKKVEVEKLVHVPVPVHHEHHDHHEHQGWEGEALSHGWN</sequence>
<reference evidence="2 3" key="1">
    <citation type="submission" date="2021-06" db="EMBL/GenBank/DDBJ databases">
        <title>A haploid diamondback moth (Plutella xylostella L.) genome assembly resolves 31 chromosomes and identifies a diamide resistance mutation.</title>
        <authorList>
            <person name="Ward C.M."/>
            <person name="Perry K.D."/>
            <person name="Baker G."/>
            <person name="Powis K."/>
            <person name="Heckel D.G."/>
            <person name="Baxter S.W."/>
        </authorList>
    </citation>
    <scope>NUCLEOTIDE SEQUENCE [LARGE SCALE GENOMIC DNA]</scope>
    <source>
        <strain evidence="2 3">LV</strain>
        <tissue evidence="2">Single pupa</tissue>
    </source>
</reference>
<gene>
    <name evidence="2" type="ORF">JYU34_000031</name>
</gene>
<feature type="region of interest" description="Disordered" evidence="1">
    <location>
        <begin position="133"/>
        <end position="153"/>
    </location>
</feature>